<reference evidence="2" key="1">
    <citation type="submission" date="2020-08" db="EMBL/GenBank/DDBJ databases">
        <title>Multicomponent nature underlies the extraordinary mechanical properties of spider dragline silk.</title>
        <authorList>
            <person name="Kono N."/>
            <person name="Nakamura H."/>
            <person name="Mori M."/>
            <person name="Yoshida Y."/>
            <person name="Ohtoshi R."/>
            <person name="Malay A.D."/>
            <person name="Moran D.A.P."/>
            <person name="Tomita M."/>
            <person name="Numata K."/>
            <person name="Arakawa K."/>
        </authorList>
    </citation>
    <scope>NUCLEOTIDE SEQUENCE</scope>
</reference>
<proteinExistence type="predicted"/>
<evidence type="ECO:0000313" key="3">
    <source>
        <dbReference type="Proteomes" id="UP000886998"/>
    </source>
</evidence>
<dbReference type="AlphaFoldDB" id="A0A8X6WZ31"/>
<gene>
    <name evidence="2" type="ORF">TNIN_380241</name>
</gene>
<name>A0A8X6WZ31_9ARAC</name>
<evidence type="ECO:0000313" key="2">
    <source>
        <dbReference type="EMBL" id="GFY43943.1"/>
    </source>
</evidence>
<feature type="transmembrane region" description="Helical" evidence="1">
    <location>
        <begin position="42"/>
        <end position="70"/>
    </location>
</feature>
<comment type="caution">
    <text evidence="2">The sequence shown here is derived from an EMBL/GenBank/DDBJ whole genome shotgun (WGS) entry which is preliminary data.</text>
</comment>
<dbReference type="Proteomes" id="UP000886998">
    <property type="component" value="Unassembled WGS sequence"/>
</dbReference>
<keyword evidence="1" id="KW-1133">Transmembrane helix</keyword>
<evidence type="ECO:0000256" key="1">
    <source>
        <dbReference type="SAM" id="Phobius"/>
    </source>
</evidence>
<organism evidence="2 3">
    <name type="scientific">Trichonephila inaurata madagascariensis</name>
    <dbReference type="NCBI Taxonomy" id="2747483"/>
    <lineage>
        <taxon>Eukaryota</taxon>
        <taxon>Metazoa</taxon>
        <taxon>Ecdysozoa</taxon>
        <taxon>Arthropoda</taxon>
        <taxon>Chelicerata</taxon>
        <taxon>Arachnida</taxon>
        <taxon>Araneae</taxon>
        <taxon>Araneomorphae</taxon>
        <taxon>Entelegynae</taxon>
        <taxon>Araneoidea</taxon>
        <taxon>Nephilidae</taxon>
        <taxon>Trichonephila</taxon>
        <taxon>Trichonephila inaurata</taxon>
    </lineage>
</organism>
<keyword evidence="1" id="KW-0472">Membrane</keyword>
<sequence>MASSLMVRKRGAFVPAAISNTPGMASLNSLSQKRRGPRIGSASLAAAINVAAGLAVFCAATTSQVTLLFLPLPGLLVTLYGCF</sequence>
<accession>A0A8X6WZ31</accession>
<keyword evidence="3" id="KW-1185">Reference proteome</keyword>
<protein>
    <submittedName>
        <fullName evidence="2">Uncharacterized protein</fullName>
    </submittedName>
</protein>
<dbReference type="EMBL" id="BMAV01003954">
    <property type="protein sequence ID" value="GFY43943.1"/>
    <property type="molecule type" value="Genomic_DNA"/>
</dbReference>
<keyword evidence="1" id="KW-0812">Transmembrane</keyword>